<dbReference type="AlphaFoldDB" id="A0AA39FH84"/>
<comment type="caution">
    <text evidence="1">The sequence shown here is derived from an EMBL/GenBank/DDBJ whole genome shotgun (WGS) entry which is preliminary data.</text>
</comment>
<gene>
    <name evidence="1" type="ORF">PV328_011904</name>
</gene>
<dbReference type="EMBL" id="JAQQBS010000156">
    <property type="protein sequence ID" value="KAK0169545.1"/>
    <property type="molecule type" value="Genomic_DNA"/>
</dbReference>
<proteinExistence type="predicted"/>
<organism evidence="1 2">
    <name type="scientific">Microctonus aethiopoides</name>
    <dbReference type="NCBI Taxonomy" id="144406"/>
    <lineage>
        <taxon>Eukaryota</taxon>
        <taxon>Metazoa</taxon>
        <taxon>Ecdysozoa</taxon>
        <taxon>Arthropoda</taxon>
        <taxon>Hexapoda</taxon>
        <taxon>Insecta</taxon>
        <taxon>Pterygota</taxon>
        <taxon>Neoptera</taxon>
        <taxon>Endopterygota</taxon>
        <taxon>Hymenoptera</taxon>
        <taxon>Apocrita</taxon>
        <taxon>Ichneumonoidea</taxon>
        <taxon>Braconidae</taxon>
        <taxon>Euphorinae</taxon>
        <taxon>Microctonus</taxon>
    </lineage>
</organism>
<evidence type="ECO:0000313" key="2">
    <source>
        <dbReference type="Proteomes" id="UP001168990"/>
    </source>
</evidence>
<accession>A0AA39FH84</accession>
<reference evidence="1" key="1">
    <citation type="journal article" date="2023" name="bioRxiv">
        <title>Scaffold-level genome assemblies of two parasitoid biocontrol wasps reveal the parthenogenesis mechanism and an associated novel virus.</title>
        <authorList>
            <person name="Inwood S."/>
            <person name="Skelly J."/>
            <person name="Guhlin J."/>
            <person name="Harrop T."/>
            <person name="Goldson S."/>
            <person name="Dearden P."/>
        </authorList>
    </citation>
    <scope>NUCLEOTIDE SEQUENCE</scope>
    <source>
        <strain evidence="1">Irish</strain>
        <tissue evidence="1">Whole body</tissue>
    </source>
</reference>
<dbReference type="Proteomes" id="UP001168990">
    <property type="component" value="Unassembled WGS sequence"/>
</dbReference>
<name>A0AA39FH84_9HYME</name>
<reference evidence="1" key="2">
    <citation type="submission" date="2023-03" db="EMBL/GenBank/DDBJ databases">
        <authorList>
            <person name="Inwood S.N."/>
            <person name="Skelly J.G."/>
            <person name="Guhlin J."/>
            <person name="Harrop T.W.R."/>
            <person name="Goldson S.G."/>
            <person name="Dearden P.K."/>
        </authorList>
    </citation>
    <scope>NUCLEOTIDE SEQUENCE</scope>
    <source>
        <strain evidence="1">Irish</strain>
        <tissue evidence="1">Whole body</tissue>
    </source>
</reference>
<feature type="non-terminal residue" evidence="1">
    <location>
        <position position="1"/>
    </location>
</feature>
<evidence type="ECO:0000313" key="1">
    <source>
        <dbReference type="EMBL" id="KAK0169545.1"/>
    </source>
</evidence>
<protein>
    <submittedName>
        <fullName evidence="1">Uncharacterized protein</fullName>
    </submittedName>
</protein>
<sequence length="259" mass="30038">MQQFGISKAHYDHAWVKLIGKYENSETYIEHHTQSLCELAPMSKNTYVEFRRMINDAKNYLVASERKINANIKPDDVHVVNTSREMPAALILQLSERKLERRPNLQVEYAKFMREYEAMEHIPRSSPQEFYINKNLELYLMSQSNGHVDVIEMIKQMKHNKHNNTRDLKNNHACNKTIYDICYEIGVDGEQGDNISIQSIDKFKFIGCVTVLTNRIATTDGSLDATLIPDTINCIMTKDFRCSCPLRFYGGIRTNNESF</sequence>
<keyword evidence="2" id="KW-1185">Reference proteome</keyword>